<protein>
    <submittedName>
        <fullName evidence="1">Uncharacterized protein</fullName>
    </submittedName>
</protein>
<dbReference type="EMBL" id="MT774394">
    <property type="protein sequence ID" value="QOR59909.1"/>
    <property type="molecule type" value="Genomic_DNA"/>
</dbReference>
<reference evidence="1 2" key="1">
    <citation type="submission" date="2020-07" db="EMBL/GenBank/DDBJ databases">
        <title>Taxonomic proposal: Crassvirales, a new order of highly abundant and diverse bacterial viruses.</title>
        <authorList>
            <person name="Shkoporov A.N."/>
            <person name="Stockdale S.R."/>
            <person name="Guerin E."/>
            <person name="Ross R.P."/>
            <person name="Hill C."/>
        </authorList>
    </citation>
    <scope>NUCLEOTIDE SEQUENCE [LARGE SCALE GENOMIC DNA]</scope>
</reference>
<accession>A0A7M1S1Z5</accession>
<organism evidence="1 2">
    <name type="scientific">uncultured phage cr271_1</name>
    <dbReference type="NCBI Taxonomy" id="2772078"/>
    <lineage>
        <taxon>Viruses</taxon>
        <taxon>Duplodnaviria</taxon>
        <taxon>Heunggongvirae</taxon>
        <taxon>Uroviricota</taxon>
        <taxon>Caudoviricetes</taxon>
        <taxon>Crassvirales</taxon>
        <taxon>Intestiviridae</taxon>
        <taxon>Obtuvirinae</taxon>
        <taxon>Hacihdavirus</taxon>
        <taxon>Hacihdavirus animalis</taxon>
    </lineage>
</organism>
<keyword evidence="2" id="KW-1185">Reference proteome</keyword>
<sequence>MKKMIMLLMLSIMTICAYAQEFIAPTRKSGTQFTDTTTTYTYKRPEKTYNVYVSRRGAYYIWKISKKTNKPYKYYLPKEVQIKMGRKYEQK</sequence>
<dbReference type="KEGG" id="vg:65130525"/>
<proteinExistence type="predicted"/>
<dbReference type="RefSeq" id="YP_010112067.1">
    <property type="nucleotide sequence ID" value="NC_055887.1"/>
</dbReference>
<dbReference type="Proteomes" id="UP000593898">
    <property type="component" value="Segment"/>
</dbReference>
<name>A0A7M1S1Z5_9CAUD</name>
<evidence type="ECO:0000313" key="1">
    <source>
        <dbReference type="EMBL" id="QOR59909.1"/>
    </source>
</evidence>
<dbReference type="GeneID" id="65130525"/>
<evidence type="ECO:0000313" key="2">
    <source>
        <dbReference type="Proteomes" id="UP000593898"/>
    </source>
</evidence>